<dbReference type="RefSeq" id="WP_204040329.1">
    <property type="nucleotide sequence ID" value="NZ_BOOA01000011.1"/>
</dbReference>
<evidence type="ECO:0000313" key="2">
    <source>
        <dbReference type="EMBL" id="GIH23523.1"/>
    </source>
</evidence>
<keyword evidence="1" id="KW-0732">Signal</keyword>
<evidence type="ECO:0000256" key="1">
    <source>
        <dbReference type="SAM" id="SignalP"/>
    </source>
</evidence>
<feature type="chain" id="PRO_5037203366" description="PASTA domain-containing protein" evidence="1">
    <location>
        <begin position="28"/>
        <end position="186"/>
    </location>
</feature>
<sequence length="186" mass="20339">MVERRSRCVEAIAAVLLALIAGCAACAQPADPYDGDLRRALSQATSDFERQVLTDRRITRAEYEEAVRRYVACMQANGIGFEAVDQGLGYYVYVETPTSPDHNTINPRCQRGTTLLIEPIYTGMVTNPAKADPRDLVAKCLILKGLAPEEYSAGDLAADAAADYRNAPFDGDDPRVRTCHQNPSIN</sequence>
<comment type="caution">
    <text evidence="2">The sequence shown here is derived from an EMBL/GenBank/DDBJ whole genome shotgun (WGS) entry which is preliminary data.</text>
</comment>
<organism evidence="2 3">
    <name type="scientific">Acrocarpospora phusangensis</name>
    <dbReference type="NCBI Taxonomy" id="1070424"/>
    <lineage>
        <taxon>Bacteria</taxon>
        <taxon>Bacillati</taxon>
        <taxon>Actinomycetota</taxon>
        <taxon>Actinomycetes</taxon>
        <taxon>Streptosporangiales</taxon>
        <taxon>Streptosporangiaceae</taxon>
        <taxon>Acrocarpospora</taxon>
    </lineage>
</organism>
<accession>A0A919UMP5</accession>
<evidence type="ECO:0000313" key="3">
    <source>
        <dbReference type="Proteomes" id="UP000640052"/>
    </source>
</evidence>
<evidence type="ECO:0008006" key="4">
    <source>
        <dbReference type="Google" id="ProtNLM"/>
    </source>
</evidence>
<dbReference type="AlphaFoldDB" id="A0A919UMP5"/>
<feature type="signal peptide" evidence="1">
    <location>
        <begin position="1"/>
        <end position="27"/>
    </location>
</feature>
<dbReference type="EMBL" id="BOOA01000011">
    <property type="protein sequence ID" value="GIH23523.1"/>
    <property type="molecule type" value="Genomic_DNA"/>
</dbReference>
<proteinExistence type="predicted"/>
<dbReference type="Proteomes" id="UP000640052">
    <property type="component" value="Unassembled WGS sequence"/>
</dbReference>
<keyword evidence="3" id="KW-1185">Reference proteome</keyword>
<reference evidence="2" key="1">
    <citation type="submission" date="2021-01" db="EMBL/GenBank/DDBJ databases">
        <title>Whole genome shotgun sequence of Acrocarpospora phusangensis NBRC 108782.</title>
        <authorList>
            <person name="Komaki H."/>
            <person name="Tamura T."/>
        </authorList>
    </citation>
    <scope>NUCLEOTIDE SEQUENCE</scope>
    <source>
        <strain evidence="2">NBRC 108782</strain>
    </source>
</reference>
<name>A0A919UMP5_9ACTN</name>
<protein>
    <recommendedName>
        <fullName evidence="4">PASTA domain-containing protein</fullName>
    </recommendedName>
</protein>
<dbReference type="PROSITE" id="PS51257">
    <property type="entry name" value="PROKAR_LIPOPROTEIN"/>
    <property type="match status" value="1"/>
</dbReference>
<gene>
    <name evidence="2" type="ORF">Aph01nite_18330</name>
</gene>